<evidence type="ECO:0000256" key="1">
    <source>
        <dbReference type="SAM" id="Phobius"/>
    </source>
</evidence>
<accession>A0ABW2H1Q3</accession>
<dbReference type="RefSeq" id="WP_376808093.1">
    <property type="nucleotide sequence ID" value="NZ_JBHTAC010000023.1"/>
</dbReference>
<comment type="caution">
    <text evidence="2">The sequence shown here is derived from an EMBL/GenBank/DDBJ whole genome shotgun (WGS) entry which is preliminary data.</text>
</comment>
<sequence>MESFDLSMLGALLPQTVNAIVLIAAGITAYALRARLGSAATWLTVAATAIGAVDFMASAWWQLWGIRSVIEGGGGPRYTMITVVSLVFWFIHLVWTSLLIAAVFVGRRRPTALPAVEIS</sequence>
<evidence type="ECO:0000313" key="2">
    <source>
        <dbReference type="EMBL" id="MFC7245140.1"/>
    </source>
</evidence>
<evidence type="ECO:0000313" key="3">
    <source>
        <dbReference type="Proteomes" id="UP001596392"/>
    </source>
</evidence>
<feature type="transmembrane region" description="Helical" evidence="1">
    <location>
        <begin position="39"/>
        <end position="61"/>
    </location>
</feature>
<dbReference type="Proteomes" id="UP001596392">
    <property type="component" value="Unassembled WGS sequence"/>
</dbReference>
<reference evidence="3" key="1">
    <citation type="journal article" date="2019" name="Int. J. Syst. Evol. Microbiol.">
        <title>The Global Catalogue of Microorganisms (GCM) 10K type strain sequencing project: providing services to taxonomists for standard genome sequencing and annotation.</title>
        <authorList>
            <consortium name="The Broad Institute Genomics Platform"/>
            <consortium name="The Broad Institute Genome Sequencing Center for Infectious Disease"/>
            <person name="Wu L."/>
            <person name="Ma J."/>
        </authorList>
    </citation>
    <scope>NUCLEOTIDE SEQUENCE [LARGE SCALE GENOMIC DNA]</scope>
    <source>
        <strain evidence="3">CGMCC 1.9106</strain>
    </source>
</reference>
<feature type="transmembrane region" description="Helical" evidence="1">
    <location>
        <begin position="81"/>
        <end position="105"/>
    </location>
</feature>
<gene>
    <name evidence="2" type="ORF">ACFQO7_21905</name>
</gene>
<name>A0ABW2H1Q3_9ACTN</name>
<keyword evidence="1" id="KW-1133">Transmembrane helix</keyword>
<protein>
    <submittedName>
        <fullName evidence="2">Uncharacterized protein</fullName>
    </submittedName>
</protein>
<feature type="transmembrane region" description="Helical" evidence="1">
    <location>
        <begin position="12"/>
        <end position="32"/>
    </location>
</feature>
<keyword evidence="1" id="KW-0812">Transmembrane</keyword>
<keyword evidence="1" id="KW-0472">Membrane</keyword>
<proteinExistence type="predicted"/>
<organism evidence="2 3">
    <name type="scientific">Catellatospora aurea</name>
    <dbReference type="NCBI Taxonomy" id="1337874"/>
    <lineage>
        <taxon>Bacteria</taxon>
        <taxon>Bacillati</taxon>
        <taxon>Actinomycetota</taxon>
        <taxon>Actinomycetes</taxon>
        <taxon>Micromonosporales</taxon>
        <taxon>Micromonosporaceae</taxon>
        <taxon>Catellatospora</taxon>
    </lineage>
</organism>
<dbReference type="EMBL" id="JBHTAC010000023">
    <property type="protein sequence ID" value="MFC7245140.1"/>
    <property type="molecule type" value="Genomic_DNA"/>
</dbReference>
<keyword evidence="3" id="KW-1185">Reference proteome</keyword>